<dbReference type="EMBL" id="CAACYH010000002">
    <property type="protein sequence ID" value="VFB12791.1"/>
    <property type="molecule type" value="Genomic_DNA"/>
</dbReference>
<keyword evidence="6 8" id="KW-0378">Hydrolase</keyword>
<protein>
    <recommendedName>
        <fullName evidence="8">Ribonuclease Z</fullName>
        <shortName evidence="8">RNase Z</shortName>
        <ecNumber evidence="8">3.1.26.11</ecNumber>
    </recommendedName>
    <alternativeName>
        <fullName evidence="8">tRNA 3 endonuclease</fullName>
    </alternativeName>
    <alternativeName>
        <fullName evidence="8">tRNase Z</fullName>
    </alternativeName>
</protein>
<comment type="catalytic activity">
    <reaction evidence="8">
        <text>Endonucleolytic cleavage of RNA, removing extra 3' nucleotides from tRNA precursor, generating 3' termini of tRNAs. A 3'-hydroxy group is left at the tRNA terminus and a 5'-phosphoryl group is left at the trailer molecule.</text>
        <dbReference type="EC" id="3.1.26.11"/>
    </reaction>
</comment>
<evidence type="ECO:0000256" key="6">
    <source>
        <dbReference type="ARBA" id="ARBA00022801"/>
    </source>
</evidence>
<dbReference type="PANTHER" id="PTHR46018:SF2">
    <property type="entry name" value="ZINC PHOSPHODIESTERASE ELAC PROTEIN 1"/>
    <property type="match status" value="1"/>
</dbReference>
<dbReference type="GO" id="GO:0042781">
    <property type="term" value="F:3'-tRNA processing endoribonuclease activity"/>
    <property type="evidence" value="ECO:0007669"/>
    <property type="project" value="UniProtKB-UniRule"/>
</dbReference>
<dbReference type="SUPFAM" id="SSF56281">
    <property type="entry name" value="Metallo-hydrolase/oxidoreductase"/>
    <property type="match status" value="1"/>
</dbReference>
<accession>A0A449I032</accession>
<dbReference type="HAMAP" id="MF_01818">
    <property type="entry name" value="RNase_Z_BN"/>
    <property type="match status" value="1"/>
</dbReference>
<keyword evidence="3 8" id="KW-0540">Nuclease</keyword>
<keyword evidence="4 8" id="KW-0479">Metal-binding</keyword>
<feature type="binding site" evidence="8">
    <location>
        <position position="91"/>
    </location>
    <ligand>
        <name>Zn(2+)</name>
        <dbReference type="ChEBI" id="CHEBI:29105"/>
        <label>2</label>
        <note>catalytic</note>
    </ligand>
</feature>
<organism evidence="9 10">
    <name type="scientific">Prevotella heparinolytica</name>
    <dbReference type="NCBI Taxonomy" id="28113"/>
    <lineage>
        <taxon>Bacteria</taxon>
        <taxon>Pseudomonadati</taxon>
        <taxon>Bacteroidota</taxon>
        <taxon>Bacteroidia</taxon>
        <taxon>Bacteroidales</taxon>
        <taxon>Bacteroidaceae</taxon>
        <taxon>Bacteroides</taxon>
    </lineage>
</organism>
<evidence type="ECO:0000256" key="2">
    <source>
        <dbReference type="ARBA" id="ARBA00022694"/>
    </source>
</evidence>
<feature type="binding site" evidence="8">
    <location>
        <position position="294"/>
    </location>
    <ligand>
        <name>Zn(2+)</name>
        <dbReference type="ChEBI" id="CHEBI:29105"/>
        <label>2</label>
        <note>catalytic</note>
    </ligand>
</feature>
<proteinExistence type="inferred from homology"/>
<comment type="similarity">
    <text evidence="8">Belongs to the RNase Z family.</text>
</comment>
<evidence type="ECO:0000313" key="10">
    <source>
        <dbReference type="Proteomes" id="UP000396835"/>
    </source>
</evidence>
<evidence type="ECO:0000256" key="1">
    <source>
        <dbReference type="ARBA" id="ARBA00011738"/>
    </source>
</evidence>
<dbReference type="NCBIfam" id="NF000801">
    <property type="entry name" value="PRK00055.1-3"/>
    <property type="match status" value="1"/>
</dbReference>
<dbReference type="GO" id="GO:0008270">
    <property type="term" value="F:zinc ion binding"/>
    <property type="evidence" value="ECO:0007669"/>
    <property type="project" value="UniProtKB-UniRule"/>
</dbReference>
<comment type="cofactor">
    <cofactor evidence="8">
        <name>Zn(2+)</name>
        <dbReference type="ChEBI" id="CHEBI:29105"/>
    </cofactor>
    <text evidence="8">Binds 2 Zn(2+) ions.</text>
</comment>
<dbReference type="PANTHER" id="PTHR46018">
    <property type="entry name" value="ZINC PHOSPHODIESTERASE ELAC PROTEIN 1"/>
    <property type="match status" value="1"/>
</dbReference>
<feature type="binding site" evidence="8">
    <location>
        <position position="86"/>
    </location>
    <ligand>
        <name>Zn(2+)</name>
        <dbReference type="ChEBI" id="CHEBI:29105"/>
        <label>1</label>
        <note>catalytic</note>
    </ligand>
</feature>
<feature type="active site" description="Proton acceptor" evidence="8">
    <location>
        <position position="90"/>
    </location>
</feature>
<dbReference type="InterPro" id="IPR013471">
    <property type="entry name" value="RNase_Z/BN"/>
</dbReference>
<feature type="binding site" evidence="8">
    <location>
        <position position="88"/>
    </location>
    <ligand>
        <name>Zn(2+)</name>
        <dbReference type="ChEBI" id="CHEBI:29105"/>
        <label>1</label>
        <note>catalytic</note>
    </ligand>
</feature>
<dbReference type="Pfam" id="PF23023">
    <property type="entry name" value="Anti-Pycsar_Apyc1"/>
    <property type="match status" value="1"/>
</dbReference>
<evidence type="ECO:0000256" key="8">
    <source>
        <dbReference type="HAMAP-Rule" id="MF_01818"/>
    </source>
</evidence>
<reference evidence="9 10" key="1">
    <citation type="submission" date="2019-02" db="EMBL/GenBank/DDBJ databases">
        <authorList>
            <consortium name="Pathogen Informatics"/>
        </authorList>
    </citation>
    <scope>NUCLEOTIDE SEQUENCE [LARGE SCALE GENOMIC DNA]</scope>
    <source>
        <strain evidence="9 10">3012STDY7078512</strain>
    </source>
</reference>
<comment type="subunit">
    <text evidence="1 8">Homodimer.</text>
</comment>
<feature type="binding site" evidence="8">
    <location>
        <position position="236"/>
    </location>
    <ligand>
        <name>Zn(2+)</name>
        <dbReference type="ChEBI" id="CHEBI:29105"/>
        <label>2</label>
        <note>catalytic</note>
    </ligand>
</feature>
<feature type="binding site" evidence="8">
    <location>
        <position position="166"/>
    </location>
    <ligand>
        <name>Zn(2+)</name>
        <dbReference type="ChEBI" id="CHEBI:29105"/>
        <label>1</label>
        <note>catalytic</note>
    </ligand>
</feature>
<comment type="function">
    <text evidence="8">Zinc phosphodiesterase, which displays some tRNA 3'-processing endonuclease activity. Probably involved in tRNA maturation, by removing a 3'-trailer from precursor tRNA.</text>
</comment>
<evidence type="ECO:0000256" key="5">
    <source>
        <dbReference type="ARBA" id="ARBA00022759"/>
    </source>
</evidence>
<keyword evidence="2 8" id="KW-0819">tRNA processing</keyword>
<feature type="binding site" evidence="8">
    <location>
        <position position="236"/>
    </location>
    <ligand>
        <name>Zn(2+)</name>
        <dbReference type="ChEBI" id="CHEBI:29105"/>
        <label>1</label>
        <note>catalytic</note>
    </ligand>
</feature>
<keyword evidence="5 8" id="KW-0255">Endonuclease</keyword>
<sequence>MRIAFVVPFLLSYVHRFDYLCPVMEKFDIHILGCGSALPTTRHFPTSQIVNVRDKLFMIDCGEGAQLQFRKSRLKFSRLNHVFISHLHGDHCYGLLGLISTLNLLGRTAELHIHSPKGLEELLTPMLDFFNRQMSYKVLFHVFETKEPMLIYEDRSLTVTTIPLRHRMPCCGFLFAEKPRPNHIIRDMVDFYQVPVYELNRIKNGEDYVTPAGETIPNHLLTHPADPPRRYAYCSDTICLPSIVGQIQGVDLLFHEATFAEEDAPRAGETFHTTAAQAAGIAKAAGVKRLLIGHFSARYEEETVLLQEASTIFPDTLLAKETLCVSV</sequence>
<dbReference type="CDD" id="cd07717">
    <property type="entry name" value="RNaseZ_ZiPD-like_MBL-fold"/>
    <property type="match status" value="1"/>
</dbReference>
<gene>
    <name evidence="8 9" type="primary">rnz</name>
    <name evidence="9" type="ORF">NCTC7812_00301</name>
</gene>
<dbReference type="EC" id="3.1.26.11" evidence="8"/>
<dbReference type="AlphaFoldDB" id="A0A449I032"/>
<dbReference type="NCBIfam" id="TIGR02651">
    <property type="entry name" value="RNase_Z"/>
    <property type="match status" value="1"/>
</dbReference>
<dbReference type="Gene3D" id="3.60.15.10">
    <property type="entry name" value="Ribonuclease Z/Hydroxyacylglutathione hydrolase-like"/>
    <property type="match status" value="1"/>
</dbReference>
<evidence type="ECO:0000256" key="3">
    <source>
        <dbReference type="ARBA" id="ARBA00022722"/>
    </source>
</evidence>
<name>A0A449I032_9BACE</name>
<dbReference type="Proteomes" id="UP000396835">
    <property type="component" value="Unassembled WGS sequence"/>
</dbReference>
<dbReference type="InterPro" id="IPR036866">
    <property type="entry name" value="RibonucZ/Hydroxyglut_hydro"/>
</dbReference>
<keyword evidence="7 8" id="KW-0862">Zinc</keyword>
<evidence type="ECO:0000313" key="9">
    <source>
        <dbReference type="EMBL" id="VFB12791.1"/>
    </source>
</evidence>
<feature type="binding site" evidence="8">
    <location>
        <position position="90"/>
    </location>
    <ligand>
        <name>Zn(2+)</name>
        <dbReference type="ChEBI" id="CHEBI:29105"/>
        <label>2</label>
        <note>catalytic</note>
    </ligand>
</feature>
<evidence type="ECO:0000256" key="4">
    <source>
        <dbReference type="ARBA" id="ARBA00022723"/>
    </source>
</evidence>
<evidence type="ECO:0000256" key="7">
    <source>
        <dbReference type="ARBA" id="ARBA00022833"/>
    </source>
</evidence>